<evidence type="ECO:0000313" key="3">
    <source>
        <dbReference type="Proteomes" id="UP001597203"/>
    </source>
</evidence>
<dbReference type="CDD" id="cd01038">
    <property type="entry name" value="Endonuclease_DUF559"/>
    <property type="match status" value="1"/>
</dbReference>
<evidence type="ECO:0000259" key="1">
    <source>
        <dbReference type="Pfam" id="PF04480"/>
    </source>
</evidence>
<keyword evidence="2" id="KW-0540">Nuclease</keyword>
<feature type="domain" description="DUF559" evidence="1">
    <location>
        <begin position="9"/>
        <end position="111"/>
    </location>
</feature>
<proteinExistence type="predicted"/>
<dbReference type="Gene3D" id="3.40.960.10">
    <property type="entry name" value="VSR Endonuclease"/>
    <property type="match status" value="1"/>
</dbReference>
<dbReference type="GO" id="GO:0004519">
    <property type="term" value="F:endonuclease activity"/>
    <property type="evidence" value="ECO:0007669"/>
    <property type="project" value="UniProtKB-KW"/>
</dbReference>
<keyword evidence="2" id="KW-0255">Endonuclease</keyword>
<evidence type="ECO:0000313" key="2">
    <source>
        <dbReference type="EMBL" id="MFD1107558.1"/>
    </source>
</evidence>
<sequence length="132" mass="15077">MDKGYARPTMKARALRNNATDAERALWQAISARKVRGIRFNRQVPIGPFICDFVARSIGLVIEVDGSQHGEEVDRQRTSYIEAQGFRVIRFWNHDVLGNIEGVIDEIERVIANMPSPNPSRRREGSFLRDQP</sequence>
<name>A0ABW3P917_9SPHN</name>
<dbReference type="EMBL" id="JBHTLS010000135">
    <property type="protein sequence ID" value="MFD1107558.1"/>
    <property type="molecule type" value="Genomic_DNA"/>
</dbReference>
<dbReference type="PANTHER" id="PTHR38590">
    <property type="entry name" value="BLL0828 PROTEIN"/>
    <property type="match status" value="1"/>
</dbReference>
<dbReference type="RefSeq" id="WP_380915210.1">
    <property type="nucleotide sequence ID" value="NZ_JBHTLS010000135.1"/>
</dbReference>
<dbReference type="InterPro" id="IPR011335">
    <property type="entry name" value="Restrct_endonuc-II-like"/>
</dbReference>
<protein>
    <submittedName>
        <fullName evidence="2">Endonuclease domain-containing protein</fullName>
    </submittedName>
</protein>
<keyword evidence="2" id="KW-0378">Hydrolase</keyword>
<organism evidence="2 3">
    <name type="scientific">Sphingobium olei</name>
    <dbReference type="NCBI Taxonomy" id="420955"/>
    <lineage>
        <taxon>Bacteria</taxon>
        <taxon>Pseudomonadati</taxon>
        <taxon>Pseudomonadota</taxon>
        <taxon>Alphaproteobacteria</taxon>
        <taxon>Sphingomonadales</taxon>
        <taxon>Sphingomonadaceae</taxon>
        <taxon>Sphingobium</taxon>
    </lineage>
</organism>
<dbReference type="PANTHER" id="PTHR38590:SF1">
    <property type="entry name" value="BLL0828 PROTEIN"/>
    <property type="match status" value="1"/>
</dbReference>
<gene>
    <name evidence="2" type="ORF">ACFQ24_22040</name>
</gene>
<comment type="caution">
    <text evidence="2">The sequence shown here is derived from an EMBL/GenBank/DDBJ whole genome shotgun (WGS) entry which is preliminary data.</text>
</comment>
<reference evidence="3" key="1">
    <citation type="journal article" date="2019" name="Int. J. Syst. Evol. Microbiol.">
        <title>The Global Catalogue of Microorganisms (GCM) 10K type strain sequencing project: providing services to taxonomists for standard genome sequencing and annotation.</title>
        <authorList>
            <consortium name="The Broad Institute Genomics Platform"/>
            <consortium name="The Broad Institute Genome Sequencing Center for Infectious Disease"/>
            <person name="Wu L."/>
            <person name="Ma J."/>
        </authorList>
    </citation>
    <scope>NUCLEOTIDE SEQUENCE [LARGE SCALE GENOMIC DNA]</scope>
    <source>
        <strain evidence="3">CCUG 54329</strain>
    </source>
</reference>
<dbReference type="Pfam" id="PF04480">
    <property type="entry name" value="DUF559"/>
    <property type="match status" value="1"/>
</dbReference>
<accession>A0ABW3P917</accession>
<dbReference type="SUPFAM" id="SSF52980">
    <property type="entry name" value="Restriction endonuclease-like"/>
    <property type="match status" value="1"/>
</dbReference>
<dbReference type="InterPro" id="IPR047216">
    <property type="entry name" value="Endonuclease_DUF559_bact"/>
</dbReference>
<dbReference type="InterPro" id="IPR007569">
    <property type="entry name" value="DUF559"/>
</dbReference>
<dbReference type="Proteomes" id="UP001597203">
    <property type="component" value="Unassembled WGS sequence"/>
</dbReference>
<keyword evidence="3" id="KW-1185">Reference proteome</keyword>